<evidence type="ECO:0000259" key="1">
    <source>
        <dbReference type="Pfam" id="PF14911"/>
    </source>
</evidence>
<feature type="domain" description="MMS22-like C-terminal" evidence="1">
    <location>
        <begin position="41"/>
        <end position="173"/>
    </location>
</feature>
<comment type="caution">
    <text evidence="2">The sequence shown here is derived from an EMBL/GenBank/DDBJ whole genome shotgun (WGS) entry which is preliminary data.</text>
</comment>
<organism evidence="2 3">
    <name type="scientific">Eschrichtius robustus</name>
    <name type="common">California gray whale</name>
    <name type="synonym">Eschrichtius gibbosus</name>
    <dbReference type="NCBI Taxonomy" id="9764"/>
    <lineage>
        <taxon>Eukaryota</taxon>
        <taxon>Metazoa</taxon>
        <taxon>Chordata</taxon>
        <taxon>Craniata</taxon>
        <taxon>Vertebrata</taxon>
        <taxon>Euteleostomi</taxon>
        <taxon>Mammalia</taxon>
        <taxon>Eutheria</taxon>
        <taxon>Laurasiatheria</taxon>
        <taxon>Artiodactyla</taxon>
        <taxon>Whippomorpha</taxon>
        <taxon>Cetacea</taxon>
        <taxon>Mysticeti</taxon>
        <taxon>Eschrichtiidae</taxon>
        <taxon>Eschrichtius</taxon>
    </lineage>
</organism>
<proteinExistence type="predicted"/>
<accession>A0AB34GWK7</accession>
<reference evidence="2 3" key="1">
    <citation type="submission" date="2022-11" db="EMBL/GenBank/DDBJ databases">
        <title>Whole genome sequence of Eschrichtius robustus ER-17-0199.</title>
        <authorList>
            <person name="Bruniche-Olsen A."/>
            <person name="Black A.N."/>
            <person name="Fields C.J."/>
            <person name="Walden K."/>
            <person name="Dewoody J.A."/>
        </authorList>
    </citation>
    <scope>NUCLEOTIDE SEQUENCE [LARGE SCALE GENOMIC DNA]</scope>
    <source>
        <strain evidence="2">ER-17-0199</strain>
        <tissue evidence="2">Blubber</tissue>
    </source>
</reference>
<dbReference type="PANTHER" id="PTHR28547:SF1">
    <property type="entry name" value="PROTEIN MMS22-LIKE"/>
    <property type="match status" value="1"/>
</dbReference>
<sequence>MPLLFACKATSGRCELLTKPLQIKWKDKIFWLEDNHNFSYCSSVLGTLVKSWAQIFATSKAQKLLFRIIDCLLLPHTVLQQEKELPAPMLTAIQKSLPLYLQGMCIVCCQSQNPNAYLTQLLGNVIEQYIGRFLPASPHVLGLGQHPVLLALRNSATVPPMSSLKKCIVQVIRYI</sequence>
<dbReference type="GO" id="GO:0043596">
    <property type="term" value="C:nuclear replication fork"/>
    <property type="evidence" value="ECO:0007669"/>
    <property type="project" value="TreeGrafter"/>
</dbReference>
<dbReference type="InterPro" id="IPR042320">
    <property type="entry name" value="MMS22-like"/>
</dbReference>
<gene>
    <name evidence="2" type="ORF">J1605_008140</name>
</gene>
<protein>
    <recommendedName>
        <fullName evidence="1">MMS22-like C-terminal domain-containing protein</fullName>
    </recommendedName>
</protein>
<dbReference type="Proteomes" id="UP001159641">
    <property type="component" value="Unassembled WGS sequence"/>
</dbReference>
<dbReference type="AlphaFoldDB" id="A0AB34GWK7"/>
<dbReference type="InterPro" id="IPR029424">
    <property type="entry name" value="MMS22L_C"/>
</dbReference>
<name>A0AB34GWK7_ESCRO</name>
<evidence type="ECO:0000313" key="2">
    <source>
        <dbReference type="EMBL" id="KAJ8784488.1"/>
    </source>
</evidence>
<dbReference type="GO" id="GO:0031297">
    <property type="term" value="P:replication fork processing"/>
    <property type="evidence" value="ECO:0007669"/>
    <property type="project" value="InterPro"/>
</dbReference>
<dbReference type="Pfam" id="PF14911">
    <property type="entry name" value="MMS22L_C"/>
    <property type="match status" value="1"/>
</dbReference>
<dbReference type="PANTHER" id="PTHR28547">
    <property type="entry name" value="PROTEIN MMS22-LIKE"/>
    <property type="match status" value="1"/>
</dbReference>
<dbReference type="EMBL" id="JAIQCJ010002046">
    <property type="protein sequence ID" value="KAJ8784488.1"/>
    <property type="molecule type" value="Genomic_DNA"/>
</dbReference>
<evidence type="ECO:0000313" key="3">
    <source>
        <dbReference type="Proteomes" id="UP001159641"/>
    </source>
</evidence>
<dbReference type="GO" id="GO:0000724">
    <property type="term" value="P:double-strand break repair via homologous recombination"/>
    <property type="evidence" value="ECO:0007669"/>
    <property type="project" value="InterPro"/>
</dbReference>
<keyword evidence="3" id="KW-1185">Reference proteome</keyword>